<name>A0A6A6F4I1_9PEZI</name>
<feature type="compositionally biased region" description="Acidic residues" evidence="2">
    <location>
        <begin position="560"/>
        <end position="578"/>
    </location>
</feature>
<feature type="compositionally biased region" description="Polar residues" evidence="2">
    <location>
        <begin position="582"/>
        <end position="595"/>
    </location>
</feature>
<feature type="compositionally biased region" description="Polar residues" evidence="2">
    <location>
        <begin position="102"/>
        <end position="117"/>
    </location>
</feature>
<reference evidence="3" key="1">
    <citation type="journal article" date="2020" name="Stud. Mycol.">
        <title>101 Dothideomycetes genomes: a test case for predicting lifestyles and emergence of pathogens.</title>
        <authorList>
            <person name="Haridas S."/>
            <person name="Albert R."/>
            <person name="Binder M."/>
            <person name="Bloem J."/>
            <person name="Labutti K."/>
            <person name="Salamov A."/>
            <person name="Andreopoulos B."/>
            <person name="Baker S."/>
            <person name="Barry K."/>
            <person name="Bills G."/>
            <person name="Bluhm B."/>
            <person name="Cannon C."/>
            <person name="Castanera R."/>
            <person name="Culley D."/>
            <person name="Daum C."/>
            <person name="Ezra D."/>
            <person name="Gonzalez J."/>
            <person name="Henrissat B."/>
            <person name="Kuo A."/>
            <person name="Liang C."/>
            <person name="Lipzen A."/>
            <person name="Lutzoni F."/>
            <person name="Magnuson J."/>
            <person name="Mondo S."/>
            <person name="Nolan M."/>
            <person name="Ohm R."/>
            <person name="Pangilinan J."/>
            <person name="Park H.-J."/>
            <person name="Ramirez L."/>
            <person name="Alfaro M."/>
            <person name="Sun H."/>
            <person name="Tritt A."/>
            <person name="Yoshinaga Y."/>
            <person name="Zwiers L.-H."/>
            <person name="Turgeon B."/>
            <person name="Goodwin S."/>
            <person name="Spatafora J."/>
            <person name="Crous P."/>
            <person name="Grigoriev I."/>
        </authorList>
    </citation>
    <scope>NUCLEOTIDE SEQUENCE</scope>
    <source>
        <strain evidence="3">SCOH1-5</strain>
    </source>
</reference>
<organism evidence="3 4">
    <name type="scientific">Cercospora zeae-maydis SCOH1-5</name>
    <dbReference type="NCBI Taxonomy" id="717836"/>
    <lineage>
        <taxon>Eukaryota</taxon>
        <taxon>Fungi</taxon>
        <taxon>Dikarya</taxon>
        <taxon>Ascomycota</taxon>
        <taxon>Pezizomycotina</taxon>
        <taxon>Dothideomycetes</taxon>
        <taxon>Dothideomycetidae</taxon>
        <taxon>Mycosphaerellales</taxon>
        <taxon>Mycosphaerellaceae</taxon>
        <taxon>Cercospora</taxon>
    </lineage>
</organism>
<protein>
    <submittedName>
        <fullName evidence="3">Uncharacterized protein</fullName>
    </submittedName>
</protein>
<evidence type="ECO:0000313" key="3">
    <source>
        <dbReference type="EMBL" id="KAF2207441.1"/>
    </source>
</evidence>
<dbReference type="EMBL" id="ML992703">
    <property type="protein sequence ID" value="KAF2207441.1"/>
    <property type="molecule type" value="Genomic_DNA"/>
</dbReference>
<keyword evidence="4" id="KW-1185">Reference proteome</keyword>
<dbReference type="AlphaFoldDB" id="A0A6A6F4I1"/>
<evidence type="ECO:0000313" key="4">
    <source>
        <dbReference type="Proteomes" id="UP000799539"/>
    </source>
</evidence>
<sequence length="650" mass="72086">MMTAPTSPQASLPSHSSSWSSSVIPSPSCSASASASASSSASPSKTLASTPPTLPSWHFPFGPSSKYHLSGRPQRSHQRVKTSYTPRAPVLSTEQRAHRRAQNNSLGSFPSPSASDYSRSPLSRLSSHSAAASAKLPGAMARSTNGAPLTPAKTPRRTSSLQQSPFSDYFSDDARSALNTNAPAPSTETKALLVKMNKLQSQLMRDQSDKGHQAISVVGRKLAEIDAELESLHAHSQLSIELDDSGVFMSGEKIAVQTPQHSRGPSCHSCNSLDSSVASSKIFDEEGATIRQYQAERTWYLGKTQELLEKLNTVQAELRQRHVDFAELHDRHYTVIEEKEAEIEQLRSENEGLRQDLGFEYSELLFLKLQMKSLEVDIDDLRNLNNSQLSSEQRTKKNEILSEMDRWRTDSDWQDVEARFKRRRSKYGIPTSPVRKDSARANSDITAQDEIDWQLETVREDRGRITSLTIKRTDSTQKIPRDGDKTLITEHAAQPVTLGGSTGCAAGDPFNCTAKKTDAERLARTYADQDTQTDISIAYPLDEDEPQFIIQEGPRGVAGDDQEEDIENTYEQEEETEDHDYSTGTQGSAVHNSDSAEADEDLYQDVEEDEETILEDATLLSVPHRSAWQELWSSLQSLTGIPDDEEDDEY</sequence>
<feature type="compositionally biased region" description="Polar residues" evidence="2">
    <location>
        <begin position="157"/>
        <end position="166"/>
    </location>
</feature>
<evidence type="ECO:0000256" key="2">
    <source>
        <dbReference type="SAM" id="MobiDB-lite"/>
    </source>
</evidence>
<dbReference type="Proteomes" id="UP000799539">
    <property type="component" value="Unassembled WGS sequence"/>
</dbReference>
<keyword evidence="1" id="KW-0175">Coiled coil</keyword>
<feature type="region of interest" description="Disordered" evidence="2">
    <location>
        <begin position="1"/>
        <end position="188"/>
    </location>
</feature>
<feature type="compositionally biased region" description="Polar residues" evidence="2">
    <location>
        <begin position="177"/>
        <end position="188"/>
    </location>
</feature>
<proteinExistence type="predicted"/>
<dbReference type="OrthoDB" id="4448936at2759"/>
<evidence type="ECO:0000256" key="1">
    <source>
        <dbReference type="SAM" id="Coils"/>
    </source>
</evidence>
<gene>
    <name evidence="3" type="ORF">CERZMDRAFT_107764</name>
</gene>
<feature type="region of interest" description="Disordered" evidence="2">
    <location>
        <begin position="554"/>
        <end position="602"/>
    </location>
</feature>
<feature type="compositionally biased region" description="Low complexity" evidence="2">
    <location>
        <begin position="7"/>
        <end position="51"/>
    </location>
</feature>
<feature type="coiled-coil region" evidence="1">
    <location>
        <begin position="301"/>
        <end position="384"/>
    </location>
</feature>
<accession>A0A6A6F4I1</accession>
<feature type="compositionally biased region" description="Low complexity" evidence="2">
    <location>
        <begin position="118"/>
        <end position="134"/>
    </location>
</feature>